<evidence type="ECO:0000313" key="4">
    <source>
        <dbReference type="EMBL" id="AXV05442.1"/>
    </source>
</evidence>
<evidence type="ECO:0000313" key="5">
    <source>
        <dbReference type="Proteomes" id="UP000264006"/>
    </source>
</evidence>
<gene>
    <name evidence="4" type="ORF">DVS28_a0741</name>
</gene>
<organism evidence="4 5">
    <name type="scientific">Euzebya pacifica</name>
    <dbReference type="NCBI Taxonomy" id="1608957"/>
    <lineage>
        <taxon>Bacteria</taxon>
        <taxon>Bacillati</taxon>
        <taxon>Actinomycetota</taxon>
        <taxon>Nitriliruptoria</taxon>
        <taxon>Euzebyales</taxon>
    </lineage>
</organism>
<proteinExistence type="predicted"/>
<evidence type="ECO:0000259" key="3">
    <source>
        <dbReference type="PROSITE" id="PS51186"/>
    </source>
</evidence>
<dbReference type="RefSeq" id="WP_341250146.1">
    <property type="nucleotide sequence ID" value="NZ_CAXIBR010000004.1"/>
</dbReference>
<dbReference type="Pfam" id="PF00583">
    <property type="entry name" value="Acetyltransf_1"/>
    <property type="match status" value="1"/>
</dbReference>
<dbReference type="AlphaFoldDB" id="A0A346XT95"/>
<dbReference type="PROSITE" id="PS51186">
    <property type="entry name" value="GNAT"/>
    <property type="match status" value="1"/>
</dbReference>
<dbReference type="CDD" id="cd04301">
    <property type="entry name" value="NAT_SF"/>
    <property type="match status" value="1"/>
</dbReference>
<dbReference type="InterPro" id="IPR000182">
    <property type="entry name" value="GNAT_dom"/>
</dbReference>
<keyword evidence="1 4" id="KW-0808">Transferase</keyword>
<keyword evidence="5" id="KW-1185">Reference proteome</keyword>
<dbReference type="Gene3D" id="3.40.630.30">
    <property type="match status" value="1"/>
</dbReference>
<dbReference type="EMBL" id="CP031165">
    <property type="protein sequence ID" value="AXV05442.1"/>
    <property type="molecule type" value="Genomic_DNA"/>
</dbReference>
<dbReference type="InterPro" id="IPR050832">
    <property type="entry name" value="Bact_Acetyltransf"/>
</dbReference>
<dbReference type="InterPro" id="IPR006464">
    <property type="entry name" value="AcTrfase_RimI/Ard1"/>
</dbReference>
<dbReference type="InterPro" id="IPR016181">
    <property type="entry name" value="Acyl_CoA_acyltransferase"/>
</dbReference>
<dbReference type="SUPFAM" id="SSF55729">
    <property type="entry name" value="Acyl-CoA N-acyltransferases (Nat)"/>
    <property type="match status" value="1"/>
</dbReference>
<protein>
    <submittedName>
        <fullName evidence="4">Ribosomal-protein-S18p-alanine acetyltransferase</fullName>
    </submittedName>
</protein>
<dbReference type="KEGG" id="euz:DVS28_a0741"/>
<reference evidence="4 5" key="1">
    <citation type="submission" date="2018-09" db="EMBL/GenBank/DDBJ databases">
        <title>Complete genome sequence of Euzebya sp. DY32-46 isolated from seawater of Pacific Ocean.</title>
        <authorList>
            <person name="Xu L."/>
            <person name="Wu Y.-H."/>
            <person name="Xu X.-W."/>
        </authorList>
    </citation>
    <scope>NUCLEOTIDE SEQUENCE [LARGE SCALE GENOMIC DNA]</scope>
    <source>
        <strain evidence="4 5">DY32-46</strain>
    </source>
</reference>
<feature type="domain" description="N-acetyltransferase" evidence="3">
    <location>
        <begin position="4"/>
        <end position="149"/>
    </location>
</feature>
<accession>A0A346XT95</accession>
<keyword evidence="2" id="KW-0012">Acyltransferase</keyword>
<name>A0A346XT95_9ACTN</name>
<dbReference type="PANTHER" id="PTHR43877">
    <property type="entry name" value="AMINOALKYLPHOSPHONATE N-ACETYLTRANSFERASE-RELATED-RELATED"/>
    <property type="match status" value="1"/>
</dbReference>
<evidence type="ECO:0000256" key="2">
    <source>
        <dbReference type="ARBA" id="ARBA00023315"/>
    </source>
</evidence>
<sequence length="177" mass="18927">MTAVTVRPMVPDHLPEVLAIEQAVQPQPWTEGLFLAELAEPTRAYRVALDPSGTVLGFGGILVAVDEMHVTTLATSADHLRRGIASHLMVELMDEALARGATAATLEVRTENHAAQRLYARFGFAPVGVRPGYYAATGEDALIMWAHDIDGADAARRLDGLRVASATARTATLEGAR</sequence>
<dbReference type="Proteomes" id="UP000264006">
    <property type="component" value="Chromosome"/>
</dbReference>
<evidence type="ECO:0000256" key="1">
    <source>
        <dbReference type="ARBA" id="ARBA00022679"/>
    </source>
</evidence>
<dbReference type="GO" id="GO:0008080">
    <property type="term" value="F:N-acetyltransferase activity"/>
    <property type="evidence" value="ECO:0007669"/>
    <property type="project" value="InterPro"/>
</dbReference>
<dbReference type="NCBIfam" id="TIGR01575">
    <property type="entry name" value="rimI"/>
    <property type="match status" value="1"/>
</dbReference>